<dbReference type="Proteomes" id="UP001337655">
    <property type="component" value="Unassembled WGS sequence"/>
</dbReference>
<evidence type="ECO:0000259" key="1">
    <source>
        <dbReference type="Pfam" id="PF00583"/>
    </source>
</evidence>
<dbReference type="PANTHER" id="PTHR42791:SF16">
    <property type="entry name" value="N-ACETYLTRANSFERASE DOMAIN-CONTAINING PROTEIN"/>
    <property type="match status" value="1"/>
</dbReference>
<keyword evidence="3" id="KW-1185">Reference proteome</keyword>
<protein>
    <recommendedName>
        <fullName evidence="1">N-acetyltransferase domain-containing protein</fullName>
    </recommendedName>
</protein>
<evidence type="ECO:0000313" key="2">
    <source>
        <dbReference type="EMBL" id="KAK5172510.1"/>
    </source>
</evidence>
<dbReference type="InterPro" id="IPR016181">
    <property type="entry name" value="Acyl_CoA_acyltransferase"/>
</dbReference>
<evidence type="ECO:0000313" key="3">
    <source>
        <dbReference type="Proteomes" id="UP001337655"/>
    </source>
</evidence>
<dbReference type="PANTHER" id="PTHR42791">
    <property type="entry name" value="GNAT FAMILY ACETYLTRANSFERASE"/>
    <property type="match status" value="1"/>
</dbReference>
<gene>
    <name evidence="2" type="ORF">LTR77_002630</name>
</gene>
<sequence>MPLREMRWEDIPQASRVLAAAFFDTGLFGSYMHPHRDKYPDDMSLFYLHALRTEYYSGPDHRSIVTYTSDPAGKDTITGVAHWVRRRAKPSPPGLYHQVMLNTVTAYNYMESFLYPNRAANPTHLDVLSRMGPFVDHHWSGTRSENWYLSRIGVSPPAERRGYGKQMVQYGFDLARAEGVGCSVIAAPGRESWYVALGYDVKVGTTGDFGGEENPLVGVEVATIHFWDNGVEVEGVKGYGEGRGCGERMR</sequence>
<reference evidence="2 3" key="1">
    <citation type="submission" date="2023-08" db="EMBL/GenBank/DDBJ databases">
        <title>Black Yeasts Isolated from many extreme environments.</title>
        <authorList>
            <person name="Coleine C."/>
            <person name="Stajich J.E."/>
            <person name="Selbmann L."/>
        </authorList>
    </citation>
    <scope>NUCLEOTIDE SEQUENCE [LARGE SCALE GENOMIC DNA]</scope>
    <source>
        <strain evidence="2 3">CCFEE 5935</strain>
    </source>
</reference>
<name>A0AAV9PG02_9PEZI</name>
<dbReference type="Gene3D" id="3.40.630.30">
    <property type="match status" value="1"/>
</dbReference>
<dbReference type="InterPro" id="IPR052523">
    <property type="entry name" value="Trichothecene_AcTrans"/>
</dbReference>
<dbReference type="SUPFAM" id="SSF55729">
    <property type="entry name" value="Acyl-CoA N-acyltransferases (Nat)"/>
    <property type="match status" value="1"/>
</dbReference>
<dbReference type="AlphaFoldDB" id="A0AAV9PG02"/>
<dbReference type="RefSeq" id="XP_064661228.1">
    <property type="nucleotide sequence ID" value="XM_064799889.1"/>
</dbReference>
<proteinExistence type="predicted"/>
<dbReference type="InterPro" id="IPR000182">
    <property type="entry name" value="GNAT_dom"/>
</dbReference>
<dbReference type="CDD" id="cd04301">
    <property type="entry name" value="NAT_SF"/>
    <property type="match status" value="1"/>
</dbReference>
<dbReference type="GO" id="GO:0016747">
    <property type="term" value="F:acyltransferase activity, transferring groups other than amino-acyl groups"/>
    <property type="evidence" value="ECO:0007669"/>
    <property type="project" value="InterPro"/>
</dbReference>
<dbReference type="GeneID" id="89923977"/>
<comment type="caution">
    <text evidence="2">The sequence shown here is derived from an EMBL/GenBank/DDBJ whole genome shotgun (WGS) entry which is preliminary data.</text>
</comment>
<dbReference type="EMBL" id="JAVRRT010000004">
    <property type="protein sequence ID" value="KAK5172510.1"/>
    <property type="molecule type" value="Genomic_DNA"/>
</dbReference>
<organism evidence="2 3">
    <name type="scientific">Saxophila tyrrhenica</name>
    <dbReference type="NCBI Taxonomy" id="1690608"/>
    <lineage>
        <taxon>Eukaryota</taxon>
        <taxon>Fungi</taxon>
        <taxon>Dikarya</taxon>
        <taxon>Ascomycota</taxon>
        <taxon>Pezizomycotina</taxon>
        <taxon>Dothideomycetes</taxon>
        <taxon>Dothideomycetidae</taxon>
        <taxon>Mycosphaerellales</taxon>
        <taxon>Extremaceae</taxon>
        <taxon>Saxophila</taxon>
    </lineage>
</organism>
<accession>A0AAV9PG02</accession>
<dbReference type="Pfam" id="PF00583">
    <property type="entry name" value="Acetyltransf_1"/>
    <property type="match status" value="1"/>
</dbReference>
<feature type="domain" description="N-acetyltransferase" evidence="1">
    <location>
        <begin position="140"/>
        <end position="185"/>
    </location>
</feature>